<keyword evidence="5 9" id="KW-0812">Transmembrane</keyword>
<dbReference type="SUPFAM" id="SSF56317">
    <property type="entry name" value="Carbon-nitrogen hydrolase"/>
    <property type="match status" value="1"/>
</dbReference>
<keyword evidence="11" id="KW-0449">Lipoprotein</keyword>
<dbReference type="Pfam" id="PF00795">
    <property type="entry name" value="CN_hydrolase"/>
    <property type="match status" value="1"/>
</dbReference>
<evidence type="ECO:0000256" key="6">
    <source>
        <dbReference type="ARBA" id="ARBA00022989"/>
    </source>
</evidence>
<dbReference type="InterPro" id="IPR003010">
    <property type="entry name" value="C-N_Hydrolase"/>
</dbReference>
<evidence type="ECO:0000313" key="12">
    <source>
        <dbReference type="Proteomes" id="UP000007383"/>
    </source>
</evidence>
<feature type="transmembrane region" description="Helical" evidence="9">
    <location>
        <begin position="126"/>
        <end position="147"/>
    </location>
</feature>
<feature type="transmembrane region" description="Helical" evidence="9">
    <location>
        <begin position="64"/>
        <end position="87"/>
    </location>
</feature>
<dbReference type="GO" id="GO:0042158">
    <property type="term" value="P:lipoprotein biosynthetic process"/>
    <property type="evidence" value="ECO:0007669"/>
    <property type="project" value="UniProtKB-UniRule"/>
</dbReference>
<gene>
    <name evidence="9" type="primary">lnt</name>
    <name evidence="11" type="ordered locus">Spiaf_2782</name>
</gene>
<evidence type="ECO:0000256" key="8">
    <source>
        <dbReference type="ARBA" id="ARBA00023315"/>
    </source>
</evidence>
<keyword evidence="7 9" id="KW-0472">Membrane</keyword>
<comment type="function">
    <text evidence="9">Catalyzes the phospholipid dependent N-acylation of the N-terminal cysteine of apolipoprotein, the last step in lipoprotein maturation.</text>
</comment>
<dbReference type="PANTHER" id="PTHR38686:SF1">
    <property type="entry name" value="APOLIPOPROTEIN N-ACYLTRANSFERASE"/>
    <property type="match status" value="1"/>
</dbReference>
<dbReference type="PATRIC" id="fig|889378.3.peg.2755"/>
<feature type="transmembrane region" description="Helical" evidence="9">
    <location>
        <begin position="159"/>
        <end position="178"/>
    </location>
</feature>
<dbReference type="HAMAP" id="MF_01148">
    <property type="entry name" value="Lnt"/>
    <property type="match status" value="1"/>
</dbReference>
<dbReference type="EC" id="2.3.1.269" evidence="9"/>
<dbReference type="GO" id="GO:0016410">
    <property type="term" value="F:N-acyltransferase activity"/>
    <property type="evidence" value="ECO:0007669"/>
    <property type="project" value="UniProtKB-UniRule"/>
</dbReference>
<keyword evidence="4 9" id="KW-0808">Transferase</keyword>
<evidence type="ECO:0000259" key="10">
    <source>
        <dbReference type="PROSITE" id="PS50263"/>
    </source>
</evidence>
<comment type="subcellular location">
    <subcellularLocation>
        <location evidence="9">Cell inner membrane</location>
        <topology evidence="9">Multi-pass membrane protein</topology>
    </subcellularLocation>
    <subcellularLocation>
        <location evidence="1">Cell membrane</location>
        <topology evidence="1">Multi-pass membrane protein</topology>
    </subcellularLocation>
</comment>
<dbReference type="AlphaFoldDB" id="H9UMR3"/>
<comment type="similarity">
    <text evidence="2 9">Belongs to the CN hydrolase family. Apolipoprotein N-acyltransferase subfamily.</text>
</comment>
<dbReference type="RefSeq" id="WP_014456788.1">
    <property type="nucleotide sequence ID" value="NC_017098.1"/>
</dbReference>
<evidence type="ECO:0000256" key="3">
    <source>
        <dbReference type="ARBA" id="ARBA00022475"/>
    </source>
</evidence>
<keyword evidence="3 9" id="KW-1003">Cell membrane</keyword>
<evidence type="ECO:0000256" key="2">
    <source>
        <dbReference type="ARBA" id="ARBA00010065"/>
    </source>
</evidence>
<dbReference type="PROSITE" id="PS50263">
    <property type="entry name" value="CN_HYDROLASE"/>
    <property type="match status" value="1"/>
</dbReference>
<comment type="caution">
    <text evidence="9">Lacks conserved residue(s) required for the propagation of feature annotation.</text>
</comment>
<dbReference type="UniPathway" id="UPA00666"/>
<protein>
    <recommendedName>
        <fullName evidence="9">Apolipoprotein N-acyltransferase</fullName>
        <shortName evidence="9">ALP N-acyltransferase</shortName>
        <ecNumber evidence="9">2.3.1.269</ecNumber>
    </recommendedName>
</protein>
<evidence type="ECO:0000313" key="11">
    <source>
        <dbReference type="EMBL" id="AFG38806.1"/>
    </source>
</evidence>
<dbReference type="eggNOG" id="COG0815">
    <property type="taxonomic scope" value="Bacteria"/>
</dbReference>
<dbReference type="OrthoDB" id="9811121at2"/>
<dbReference type="Gene3D" id="3.60.110.10">
    <property type="entry name" value="Carbon-nitrogen hydrolase"/>
    <property type="match status" value="1"/>
</dbReference>
<keyword evidence="6 9" id="KW-1133">Transmembrane helix</keyword>
<sequence length="680" mass="76554">MIKKRVYIVAAVLYAVAAVVSFAAGDGGLHRVAAGLHGLFAAALLLPVLPVFRERVLGAPHRRYLYSLIGELLLILSAAIAGFRYFYALNANLDYVQRFMEHSGRIQLALDSTQERLQVLAEYGPLAAAGIIFYILWRVALPGEVAVGYRDARTGDSRLLQWSLPVVLLSAAAAALALPSGLALQGVPILAWVAMVPLFILLDRLPFMTAWRYGVVWGLTYLILTNYWLATFSLVSLQTAVLIYVGYYFLFFPVIISARLVGGRWRFLLMAAAFVLFDYLRTLGFLGYPWALLAHSQYRFPVVFQVAEITGFHGVGMLLFTVNALLAQLLLERRRFREWRTPVAAGLVLLGGSLAFGVVRIAQAPGVEGANPESTVRVALIQQNTDPRQANFYYTFGILEDLTREAMQHEPELVVWGETAFVPNIRRWSDPEQPPGIYTPLVRDFLEFQADIGTALLTGNDDYRVVRDEQGQELDRLHFNSAVLFDANGQRGETYHKIRLVPFTEYFPMGEIFPAALELLESYGVDFWEPGEERVVFDFAPFSFSTPICFEDVFPQEVREFVLAGADVILNITNDYWSLNPVQAEQHYAGSVFRTVENRRPMLRGTVSGKTAYLDSYGRLRAALPVYERDYLVVDFDPELEQQRTTLYTAWGDWFPLVLALLLLAAAVRWVLQQGSRRQR</sequence>
<dbReference type="InterPro" id="IPR045378">
    <property type="entry name" value="LNT_N"/>
</dbReference>
<feature type="transmembrane region" description="Helical" evidence="9">
    <location>
        <begin position="654"/>
        <end position="672"/>
    </location>
</feature>
<dbReference type="HOGENOM" id="CLU_019563_1_1_12"/>
<organism evidence="11 12">
    <name type="scientific">Spirochaeta africana (strain ATCC 700263 / DSM 8902 / Z-7692)</name>
    <dbReference type="NCBI Taxonomy" id="889378"/>
    <lineage>
        <taxon>Bacteria</taxon>
        <taxon>Pseudomonadati</taxon>
        <taxon>Spirochaetota</taxon>
        <taxon>Spirochaetia</taxon>
        <taxon>Spirochaetales</taxon>
        <taxon>Spirochaetaceae</taxon>
        <taxon>Spirochaeta</taxon>
    </lineage>
</organism>
<evidence type="ECO:0000256" key="9">
    <source>
        <dbReference type="HAMAP-Rule" id="MF_01148"/>
    </source>
</evidence>
<feature type="transmembrane region" description="Helical" evidence="9">
    <location>
        <begin position="33"/>
        <end position="52"/>
    </location>
</feature>
<dbReference type="NCBIfam" id="TIGR00546">
    <property type="entry name" value="lnt"/>
    <property type="match status" value="1"/>
</dbReference>
<feature type="transmembrane region" description="Helical" evidence="9">
    <location>
        <begin position="214"/>
        <end position="235"/>
    </location>
</feature>
<keyword evidence="9" id="KW-0997">Cell inner membrane</keyword>
<keyword evidence="8 9" id="KW-0012">Acyltransferase</keyword>
<dbReference type="STRING" id="889378.Spiaf_2782"/>
<dbReference type="Pfam" id="PF20154">
    <property type="entry name" value="LNT_N"/>
    <property type="match status" value="1"/>
</dbReference>
<dbReference type="GO" id="GO:0005886">
    <property type="term" value="C:plasma membrane"/>
    <property type="evidence" value="ECO:0007669"/>
    <property type="project" value="UniProtKB-SubCell"/>
</dbReference>
<dbReference type="Proteomes" id="UP000007383">
    <property type="component" value="Chromosome"/>
</dbReference>
<comment type="catalytic activity">
    <reaction evidence="9">
        <text>N-terminal S-1,2-diacyl-sn-glyceryl-L-cysteinyl-[lipoprotein] + a glycerophospholipid = N-acyl-S-1,2-diacyl-sn-glyceryl-L-cysteinyl-[lipoprotein] + a 2-acyl-sn-glycero-3-phospholipid + H(+)</text>
        <dbReference type="Rhea" id="RHEA:48228"/>
        <dbReference type="Rhea" id="RHEA-COMP:14681"/>
        <dbReference type="Rhea" id="RHEA-COMP:14684"/>
        <dbReference type="ChEBI" id="CHEBI:15378"/>
        <dbReference type="ChEBI" id="CHEBI:136912"/>
        <dbReference type="ChEBI" id="CHEBI:140656"/>
        <dbReference type="ChEBI" id="CHEBI:140657"/>
        <dbReference type="ChEBI" id="CHEBI:140660"/>
        <dbReference type="EC" id="2.3.1.269"/>
    </reaction>
</comment>
<dbReference type="EMBL" id="CP003282">
    <property type="protein sequence ID" value="AFG38806.1"/>
    <property type="molecule type" value="Genomic_DNA"/>
</dbReference>
<feature type="transmembrane region" description="Helical" evidence="9">
    <location>
        <begin position="184"/>
        <end position="202"/>
    </location>
</feature>
<evidence type="ECO:0000256" key="4">
    <source>
        <dbReference type="ARBA" id="ARBA00022679"/>
    </source>
</evidence>
<feature type="transmembrane region" description="Helical" evidence="9">
    <location>
        <begin position="268"/>
        <end position="291"/>
    </location>
</feature>
<feature type="transmembrane region" description="Helical" evidence="9">
    <location>
        <begin position="241"/>
        <end position="261"/>
    </location>
</feature>
<feature type="transmembrane region" description="Helical" evidence="9">
    <location>
        <begin position="311"/>
        <end position="331"/>
    </location>
</feature>
<proteinExistence type="inferred from homology"/>
<keyword evidence="12" id="KW-1185">Reference proteome</keyword>
<evidence type="ECO:0000256" key="1">
    <source>
        <dbReference type="ARBA" id="ARBA00004651"/>
    </source>
</evidence>
<feature type="transmembrane region" description="Helical" evidence="9">
    <location>
        <begin position="343"/>
        <end position="362"/>
    </location>
</feature>
<name>H9UMR3_SPIAZ</name>
<reference evidence="12" key="1">
    <citation type="journal article" date="2013" name="Stand. Genomic Sci.">
        <title>Complete genome sequence of the halophilic bacterium Spirochaeta africana type strain (Z-7692(T)) from the alkaline Lake Magadi in the East African Rift.</title>
        <authorList>
            <person name="Liolos K."/>
            <person name="Abt B."/>
            <person name="Scheuner C."/>
            <person name="Teshima H."/>
            <person name="Held B."/>
            <person name="Lapidus A."/>
            <person name="Nolan M."/>
            <person name="Lucas S."/>
            <person name="Deshpande S."/>
            <person name="Cheng J.F."/>
            <person name="Tapia R."/>
            <person name="Goodwin L.A."/>
            <person name="Pitluck S."/>
            <person name="Pagani I."/>
            <person name="Ivanova N."/>
            <person name="Mavromatis K."/>
            <person name="Mikhailova N."/>
            <person name="Huntemann M."/>
            <person name="Pati A."/>
            <person name="Chen A."/>
            <person name="Palaniappan K."/>
            <person name="Land M."/>
            <person name="Rohde M."/>
            <person name="Tindall B.J."/>
            <person name="Detter J.C."/>
            <person name="Goker M."/>
            <person name="Bristow J."/>
            <person name="Eisen J.A."/>
            <person name="Markowitz V."/>
            <person name="Hugenholtz P."/>
            <person name="Woyke T."/>
            <person name="Klenk H.P."/>
            <person name="Kyrpides N.C."/>
        </authorList>
    </citation>
    <scope>NUCLEOTIDE SEQUENCE</scope>
    <source>
        <strain evidence="12">ATCC 700263 / DSM 8902 / Z-7692</strain>
    </source>
</reference>
<dbReference type="KEGG" id="sfc:Spiaf_2782"/>
<dbReference type="InterPro" id="IPR004563">
    <property type="entry name" value="Apolipo_AcylTrfase"/>
</dbReference>
<comment type="pathway">
    <text evidence="9">Protein modification; lipoprotein biosynthesis (N-acyl transfer).</text>
</comment>
<evidence type="ECO:0000256" key="7">
    <source>
        <dbReference type="ARBA" id="ARBA00023136"/>
    </source>
</evidence>
<dbReference type="CDD" id="cd07571">
    <property type="entry name" value="ALP_N-acyl_transferase"/>
    <property type="match status" value="1"/>
</dbReference>
<feature type="domain" description="CN hydrolase" evidence="10">
    <location>
        <begin position="376"/>
        <end position="638"/>
    </location>
</feature>
<dbReference type="InterPro" id="IPR036526">
    <property type="entry name" value="C-N_Hydrolase_sf"/>
</dbReference>
<accession>H9UMR3</accession>
<evidence type="ECO:0000256" key="5">
    <source>
        <dbReference type="ARBA" id="ARBA00022692"/>
    </source>
</evidence>
<dbReference type="PANTHER" id="PTHR38686">
    <property type="entry name" value="APOLIPOPROTEIN N-ACYLTRANSFERASE"/>
    <property type="match status" value="1"/>
</dbReference>